<reference evidence="4" key="1">
    <citation type="journal article" date="2013" name="Genome Biol. Evol.">
        <title>Punctuated emergences of genetic and phenotypic innovations in eumetazoan, bilaterian, euteleostome, and hominidae ancestors.</title>
        <authorList>
            <person name="Wenger Y."/>
            <person name="Galliot B."/>
        </authorList>
    </citation>
    <scope>NUCLEOTIDE SEQUENCE</scope>
    <source>
        <tissue evidence="4">Whole animals</tissue>
    </source>
</reference>
<dbReference type="Pfam" id="PF00107">
    <property type="entry name" value="ADH_zinc_N"/>
    <property type="match status" value="1"/>
</dbReference>
<keyword evidence="2" id="KW-0560">Oxidoreductase</keyword>
<dbReference type="SMART" id="SM00829">
    <property type="entry name" value="PKS_ER"/>
    <property type="match status" value="1"/>
</dbReference>
<dbReference type="EMBL" id="HAAD01002555">
    <property type="protein sequence ID" value="CDG68787.1"/>
    <property type="molecule type" value="mRNA"/>
</dbReference>
<evidence type="ECO:0000313" key="4">
    <source>
        <dbReference type="EMBL" id="CDG68787.1"/>
    </source>
</evidence>
<dbReference type="InterPro" id="IPR011032">
    <property type="entry name" value="GroES-like_sf"/>
</dbReference>
<dbReference type="PANTHER" id="PTHR43677:SF3">
    <property type="entry name" value="PROSTAGLANDIN REDUCTASE 3"/>
    <property type="match status" value="1"/>
</dbReference>
<dbReference type="SUPFAM" id="SSF50129">
    <property type="entry name" value="GroES-like"/>
    <property type="match status" value="1"/>
</dbReference>
<proteinExistence type="evidence at transcript level"/>
<dbReference type="GO" id="GO:0005739">
    <property type="term" value="C:mitochondrion"/>
    <property type="evidence" value="ECO:0007669"/>
    <property type="project" value="TreeGrafter"/>
</dbReference>
<feature type="domain" description="Enoyl reductase (ER)" evidence="3">
    <location>
        <begin position="19"/>
        <end position="339"/>
    </location>
</feature>
<evidence type="ECO:0000256" key="2">
    <source>
        <dbReference type="ARBA" id="ARBA00023002"/>
    </source>
</evidence>
<dbReference type="Pfam" id="PF08240">
    <property type="entry name" value="ADH_N"/>
    <property type="match status" value="1"/>
</dbReference>
<dbReference type="FunFam" id="3.40.50.720:FF:000121">
    <property type="entry name" value="Prostaglandin reductase 2"/>
    <property type="match status" value="1"/>
</dbReference>
<dbReference type="InterPro" id="IPR013149">
    <property type="entry name" value="ADH-like_C"/>
</dbReference>
<dbReference type="InterPro" id="IPR020843">
    <property type="entry name" value="ER"/>
</dbReference>
<dbReference type="InterPro" id="IPR013154">
    <property type="entry name" value="ADH-like_N"/>
</dbReference>
<accession>T2MA11</accession>
<evidence type="ECO:0000259" key="3">
    <source>
        <dbReference type="SMART" id="SM00829"/>
    </source>
</evidence>
<dbReference type="SUPFAM" id="SSF51735">
    <property type="entry name" value="NAD(P)-binding Rossmann-fold domains"/>
    <property type="match status" value="1"/>
</dbReference>
<dbReference type="OrthoDB" id="9992527at2759"/>
<organism evidence="4">
    <name type="scientific">Hydra vulgaris</name>
    <name type="common">Hydra</name>
    <name type="synonym">Hydra attenuata</name>
    <dbReference type="NCBI Taxonomy" id="6087"/>
    <lineage>
        <taxon>Eukaryota</taxon>
        <taxon>Metazoa</taxon>
        <taxon>Cnidaria</taxon>
        <taxon>Hydrozoa</taxon>
        <taxon>Hydroidolina</taxon>
        <taxon>Anthoathecata</taxon>
        <taxon>Aplanulata</taxon>
        <taxon>Hydridae</taxon>
        <taxon>Hydra</taxon>
    </lineage>
</organism>
<dbReference type="InterPro" id="IPR051397">
    <property type="entry name" value="Zn-ADH-like_protein"/>
</dbReference>
<name>T2MA11_HYDVU</name>
<sequence length="348" mass="38021">MKMASRTFRKVIATSLTTDFRKACEIITTNFKDLKPNEVLVKSCYTGINATDINVTAGRYGTNKVPFDVGLEGLGMIEGVGSGIPQNMIGQSVGYIFTGSFAEYVILPAKYCLPLPSVKPEYIPLLISGLTASIAFEQFGHLKPKENVLITAAAGGTGHIAVQLAKQAGCYVIGTCSSKSKIDLLKKLGCDHVINYKEENLFEVLKRDYPSGIDVVYESIGGDVFDACLNRLAVNGRMIVLGYINSYHSPAGIDRSQKNNTLVTKLLLKSGSVCGFFLMNHMKQYPTHLAKLVQMVDDGRLKVLIEHCDDNGHQFKGLEAVFKGVDYLYSQRSKGKIVIDLKNGSSKL</sequence>
<dbReference type="PANTHER" id="PTHR43677">
    <property type="entry name" value="SHORT-CHAIN DEHYDROGENASE/REDUCTASE"/>
    <property type="match status" value="1"/>
</dbReference>
<dbReference type="InterPro" id="IPR036291">
    <property type="entry name" value="NAD(P)-bd_dom_sf"/>
</dbReference>
<dbReference type="Gene3D" id="3.40.50.720">
    <property type="entry name" value="NAD(P)-binding Rossmann-like Domain"/>
    <property type="match status" value="1"/>
</dbReference>
<dbReference type="GO" id="GO:0047522">
    <property type="term" value="F:15-oxoprostaglandin 13-reductase [NAD(P)+] activity"/>
    <property type="evidence" value="ECO:0007669"/>
    <property type="project" value="UniProtKB-EC"/>
</dbReference>
<evidence type="ECO:0000256" key="1">
    <source>
        <dbReference type="ARBA" id="ARBA00011981"/>
    </source>
</evidence>
<gene>
    <name evidence="4" type="primary">ZADH2</name>
</gene>
<protein>
    <recommendedName>
        <fullName evidence="1">15-oxoprostaglandin 13-reductase</fullName>
        <ecNumber evidence="1">1.3.1.48</ecNumber>
    </recommendedName>
</protein>
<dbReference type="Gene3D" id="3.90.180.10">
    <property type="entry name" value="Medium-chain alcohol dehydrogenases, catalytic domain"/>
    <property type="match status" value="1"/>
</dbReference>
<dbReference type="EC" id="1.3.1.48" evidence="1"/>
<dbReference type="AlphaFoldDB" id="T2MA11"/>